<dbReference type="GO" id="GO:0051315">
    <property type="term" value="P:attachment of mitotic spindle microtubules to kinetochore"/>
    <property type="evidence" value="ECO:0007669"/>
    <property type="project" value="TreeGrafter"/>
</dbReference>
<dbReference type="GeneID" id="19329846"/>
<evidence type="ECO:0000256" key="6">
    <source>
        <dbReference type="ARBA" id="ARBA00075033"/>
    </source>
</evidence>
<keyword evidence="11" id="KW-1185">Reference proteome</keyword>
<feature type="compositionally biased region" description="Acidic residues" evidence="7">
    <location>
        <begin position="265"/>
        <end position="287"/>
    </location>
</feature>
<evidence type="ECO:0000256" key="3">
    <source>
        <dbReference type="ARBA" id="ARBA00023125"/>
    </source>
</evidence>
<protein>
    <recommendedName>
        <fullName evidence="6">CENP-C homolog</fullName>
    </recommendedName>
</protein>
<dbReference type="GO" id="GO:0005634">
    <property type="term" value="C:nucleus"/>
    <property type="evidence" value="ECO:0007669"/>
    <property type="project" value="UniProtKB-SubCell"/>
</dbReference>
<dbReference type="Proteomes" id="UP000014074">
    <property type="component" value="Unassembled WGS sequence"/>
</dbReference>
<dbReference type="GO" id="GO:0000776">
    <property type="term" value="C:kinetochore"/>
    <property type="evidence" value="ECO:0007669"/>
    <property type="project" value="InterPro"/>
</dbReference>
<name>R8BW83_PHAM7</name>
<comment type="subcellular location">
    <subcellularLocation>
        <location evidence="1">Nucleus</location>
    </subcellularLocation>
</comment>
<evidence type="ECO:0000313" key="11">
    <source>
        <dbReference type="Proteomes" id="UP000014074"/>
    </source>
</evidence>
<feature type="region of interest" description="Disordered" evidence="7">
    <location>
        <begin position="68"/>
        <end position="402"/>
    </location>
</feature>
<evidence type="ECO:0000256" key="5">
    <source>
        <dbReference type="ARBA" id="ARBA00057947"/>
    </source>
</evidence>
<evidence type="ECO:0000313" key="10">
    <source>
        <dbReference type="EMBL" id="EOO03597.1"/>
    </source>
</evidence>
<evidence type="ECO:0000256" key="2">
    <source>
        <dbReference type="ARBA" id="ARBA00010291"/>
    </source>
</evidence>
<evidence type="ECO:0000259" key="8">
    <source>
        <dbReference type="Pfam" id="PF11699"/>
    </source>
</evidence>
<feature type="compositionally biased region" description="Acidic residues" evidence="7">
    <location>
        <begin position="217"/>
        <end position="245"/>
    </location>
</feature>
<dbReference type="OrthoDB" id="1939643at2759"/>
<accession>R8BW83</accession>
<feature type="domain" description="Mif2/CENP-C cupin" evidence="8">
    <location>
        <begin position="555"/>
        <end position="639"/>
    </location>
</feature>
<dbReference type="GO" id="GO:0051382">
    <property type="term" value="P:kinetochore assembly"/>
    <property type="evidence" value="ECO:0007669"/>
    <property type="project" value="InterPro"/>
</dbReference>
<dbReference type="InterPro" id="IPR014710">
    <property type="entry name" value="RmlC-like_jellyroll"/>
</dbReference>
<keyword evidence="3" id="KW-0238">DNA-binding</keyword>
<dbReference type="Pfam" id="PF11699">
    <property type="entry name" value="CENP-C_C"/>
    <property type="match status" value="1"/>
</dbReference>
<dbReference type="eggNOG" id="ENOG502S47H">
    <property type="taxonomic scope" value="Eukaryota"/>
</dbReference>
<dbReference type="InterPro" id="IPR028929">
    <property type="entry name" value="Mif2_N"/>
</dbReference>
<feature type="compositionally biased region" description="Acidic residues" evidence="7">
    <location>
        <begin position="492"/>
        <end position="505"/>
    </location>
</feature>
<dbReference type="GO" id="GO:0051455">
    <property type="term" value="P:spindle attachment to meiosis I kinetochore"/>
    <property type="evidence" value="ECO:0007669"/>
    <property type="project" value="TreeGrafter"/>
</dbReference>
<feature type="region of interest" description="Disordered" evidence="7">
    <location>
        <begin position="464"/>
        <end position="505"/>
    </location>
</feature>
<dbReference type="GO" id="GO:0019237">
    <property type="term" value="F:centromeric DNA binding"/>
    <property type="evidence" value="ECO:0007669"/>
    <property type="project" value="InterPro"/>
</dbReference>
<feature type="compositionally biased region" description="Acidic residues" evidence="7">
    <location>
        <begin position="73"/>
        <end position="89"/>
    </location>
</feature>
<proteinExistence type="inferred from homology"/>
<feature type="domain" description="Mif2 N-terminal" evidence="9">
    <location>
        <begin position="18"/>
        <end position="159"/>
    </location>
</feature>
<dbReference type="SUPFAM" id="SSF51182">
    <property type="entry name" value="RmlC-like cupins"/>
    <property type="match status" value="1"/>
</dbReference>
<gene>
    <name evidence="10" type="ORF">UCRPA7_913</name>
</gene>
<feature type="compositionally biased region" description="Basic residues" evidence="7">
    <location>
        <begin position="472"/>
        <end position="488"/>
    </location>
</feature>
<feature type="compositionally biased region" description="Basic residues" evidence="7">
    <location>
        <begin position="292"/>
        <end position="301"/>
    </location>
</feature>
<organism evidence="10 11">
    <name type="scientific">Phaeoacremonium minimum (strain UCR-PA7)</name>
    <name type="common">Esca disease fungus</name>
    <name type="synonym">Togninia minima</name>
    <dbReference type="NCBI Taxonomy" id="1286976"/>
    <lineage>
        <taxon>Eukaryota</taxon>
        <taxon>Fungi</taxon>
        <taxon>Dikarya</taxon>
        <taxon>Ascomycota</taxon>
        <taxon>Pezizomycotina</taxon>
        <taxon>Sordariomycetes</taxon>
        <taxon>Sordariomycetidae</taxon>
        <taxon>Togniniales</taxon>
        <taxon>Togniniaceae</taxon>
        <taxon>Phaeoacremonium</taxon>
    </lineage>
</organism>
<comment type="function">
    <text evidence="5">Component of the kinetochore, a multiprotein complex that assembles on centromeric DNA and attaches chromosomes to spindle microtubules, mediating chromosome segregation and sister chromatid segregation during meiosis and mitosis. Component of the inner kinetochore constitutive centromere-associated network (CCAN), which serves as a structural platform for outer kinetochore assembly.</text>
</comment>
<dbReference type="FunFam" id="2.60.120.10:FF:000033">
    <property type="entry name" value="Centromere protein C 1"/>
    <property type="match status" value="1"/>
</dbReference>
<comment type="similarity">
    <text evidence="2">Belongs to the CENP-C/MIF2 family.</text>
</comment>
<dbReference type="Pfam" id="PF15624">
    <property type="entry name" value="Mif2_N"/>
    <property type="match status" value="1"/>
</dbReference>
<dbReference type="PANTHER" id="PTHR16684">
    <property type="entry name" value="CENTROMERE PROTEIN C"/>
    <property type="match status" value="1"/>
</dbReference>
<reference evidence="11" key="1">
    <citation type="journal article" date="2013" name="Genome Announc.">
        <title>Draft genome sequence of the ascomycete Phaeoacremonium aleophilum strain UCR-PA7, a causal agent of the esca disease complex in grapevines.</title>
        <authorList>
            <person name="Blanco-Ulate B."/>
            <person name="Rolshausen P."/>
            <person name="Cantu D."/>
        </authorList>
    </citation>
    <scope>NUCLEOTIDE SEQUENCE [LARGE SCALE GENOMIC DNA]</scope>
    <source>
        <strain evidence="11">UCR-PA7</strain>
    </source>
</reference>
<sequence length="656" mass="72351">MAPRTTAQRRSQSQNEHIYDLGVRGRKTGVFLKDTGVRDEHGMQPLDDLFSSPEKENRRVVEVEKENLRVIEDDSEESDEEEIEMDIDETTGPAPSAFMNARNGVQLPIPRGRSPPKTFLQSPAIKNPALGPSSSPARGSVVHPRGPSSSQTVKRRLDFGMQSLSAAKPTANGTKRFGEKPNGVTNGHQSQEDEDDESDNASLPANDDESMAIIDAGVDDYIDNDVQGPEEEDEPEEEEEEEEVDLAPKPAAGRKGRPKKNALPEEPEEDQEPEPTVEQEPTPDESDEPIRAGRKRGRPAKGKGVQDDDATEKPTKRRRSGGEESDAASAKEAKRGPTGKAGRPRVAGSDVEAESSKPSKAIKKATTAQKAKRGRKRESPAVGEASFVEPPRGPPPPKSRGLMIMRRETPGAAPGIFQTRSGRTSYKPLAFWKNEHVEHDGGDILEDGKAHIFLPKIKEIVRVEEQEDDRPTKRKGRAGRAPGKKSKRITSDEESEEEVEPWEEDPGVVTGEVIVWNPDHEFNPPAMDDEVEVVEEQVAIAGSAIETRDIRNAKFRFAKTLSMPFFGSGVVDMPPGSIKRPKNSRKMHMTFFVYTGRVKVSVGETEFRIKNGGMWFVPRGNYYSIENDYDQHARIFFAQGCEVTANPGQAELSMLG</sequence>
<evidence type="ECO:0000259" key="9">
    <source>
        <dbReference type="Pfam" id="PF15624"/>
    </source>
</evidence>
<dbReference type="PANTHER" id="PTHR16684:SF11">
    <property type="entry name" value="CENTROMERE PROTEIN C"/>
    <property type="match status" value="1"/>
</dbReference>
<dbReference type="InterPro" id="IPR011051">
    <property type="entry name" value="RmlC_Cupin_sf"/>
</dbReference>
<dbReference type="InterPro" id="IPR025974">
    <property type="entry name" value="Mif2/CENP-C_cupin"/>
</dbReference>
<dbReference type="RefSeq" id="XP_007911694.1">
    <property type="nucleotide sequence ID" value="XM_007913503.1"/>
</dbReference>
<dbReference type="CDD" id="cd06993">
    <property type="entry name" value="cupin_CENP-C_C"/>
    <property type="match status" value="1"/>
</dbReference>
<dbReference type="HOGENOM" id="CLU_027966_0_0_1"/>
<dbReference type="InterPro" id="IPR028386">
    <property type="entry name" value="CENP-C/Mif2/cnp3"/>
</dbReference>
<evidence type="ECO:0000256" key="4">
    <source>
        <dbReference type="ARBA" id="ARBA00023242"/>
    </source>
</evidence>
<keyword evidence="4" id="KW-0539">Nucleus</keyword>
<evidence type="ECO:0000256" key="7">
    <source>
        <dbReference type="SAM" id="MobiDB-lite"/>
    </source>
</evidence>
<evidence type="ECO:0000256" key="1">
    <source>
        <dbReference type="ARBA" id="ARBA00004123"/>
    </source>
</evidence>
<dbReference type="Gene3D" id="2.60.120.10">
    <property type="entry name" value="Jelly Rolls"/>
    <property type="match status" value="1"/>
</dbReference>
<dbReference type="AlphaFoldDB" id="R8BW83"/>
<dbReference type="EMBL" id="KB932817">
    <property type="protein sequence ID" value="EOO03597.1"/>
    <property type="molecule type" value="Genomic_DNA"/>
</dbReference>
<dbReference type="KEGG" id="tmn:UCRPA7_913"/>